<evidence type="ECO:0000259" key="7">
    <source>
        <dbReference type="PROSITE" id="PS50157"/>
    </source>
</evidence>
<evidence type="ECO:0000256" key="6">
    <source>
        <dbReference type="SAM" id="MobiDB-lite"/>
    </source>
</evidence>
<dbReference type="InterPro" id="IPR013087">
    <property type="entry name" value="Znf_C2H2_type"/>
</dbReference>
<proteinExistence type="predicted"/>
<feature type="region of interest" description="Disordered" evidence="6">
    <location>
        <begin position="141"/>
        <end position="175"/>
    </location>
</feature>
<comment type="caution">
    <text evidence="8">The sequence shown here is derived from an EMBL/GenBank/DDBJ whole genome shotgun (WGS) entry which is preliminary data.</text>
</comment>
<keyword evidence="3 5" id="KW-0863">Zinc-finger</keyword>
<name>A0A9P5PUX4_9AGAR</name>
<protein>
    <recommendedName>
        <fullName evidence="7">C2H2-type domain-containing protein</fullName>
    </recommendedName>
</protein>
<dbReference type="GO" id="GO:0008270">
    <property type="term" value="F:zinc ion binding"/>
    <property type="evidence" value="ECO:0007669"/>
    <property type="project" value="UniProtKB-KW"/>
</dbReference>
<reference evidence="8" key="1">
    <citation type="submission" date="2020-11" db="EMBL/GenBank/DDBJ databases">
        <authorList>
            <consortium name="DOE Joint Genome Institute"/>
            <person name="Ahrendt S."/>
            <person name="Riley R."/>
            <person name="Andreopoulos W."/>
            <person name="Labutti K."/>
            <person name="Pangilinan J."/>
            <person name="Ruiz-Duenas F.J."/>
            <person name="Barrasa J.M."/>
            <person name="Sanchez-Garcia M."/>
            <person name="Camarero S."/>
            <person name="Miyauchi S."/>
            <person name="Serrano A."/>
            <person name="Linde D."/>
            <person name="Babiker R."/>
            <person name="Drula E."/>
            <person name="Ayuso-Fernandez I."/>
            <person name="Pacheco R."/>
            <person name="Padilla G."/>
            <person name="Ferreira P."/>
            <person name="Barriuso J."/>
            <person name="Kellner H."/>
            <person name="Castanera R."/>
            <person name="Alfaro M."/>
            <person name="Ramirez L."/>
            <person name="Pisabarro A.G."/>
            <person name="Kuo A."/>
            <person name="Tritt A."/>
            <person name="Lipzen A."/>
            <person name="He G."/>
            <person name="Yan M."/>
            <person name="Ng V."/>
            <person name="Cullen D."/>
            <person name="Martin F."/>
            <person name="Rosso M.-N."/>
            <person name="Henrissat B."/>
            <person name="Hibbett D."/>
            <person name="Martinez A.T."/>
            <person name="Grigoriev I.V."/>
        </authorList>
    </citation>
    <scope>NUCLEOTIDE SEQUENCE</scope>
    <source>
        <strain evidence="8">AH 40177</strain>
    </source>
</reference>
<dbReference type="PANTHER" id="PTHR24379">
    <property type="entry name" value="KRAB AND ZINC FINGER DOMAIN-CONTAINING"/>
    <property type="match status" value="1"/>
</dbReference>
<evidence type="ECO:0000256" key="5">
    <source>
        <dbReference type="PROSITE-ProRule" id="PRU00042"/>
    </source>
</evidence>
<evidence type="ECO:0000313" key="9">
    <source>
        <dbReference type="Proteomes" id="UP000772434"/>
    </source>
</evidence>
<keyword evidence="9" id="KW-1185">Reference proteome</keyword>
<evidence type="ECO:0000256" key="4">
    <source>
        <dbReference type="ARBA" id="ARBA00022833"/>
    </source>
</evidence>
<keyword evidence="1" id="KW-0479">Metal-binding</keyword>
<dbReference type="Proteomes" id="UP000772434">
    <property type="component" value="Unassembled WGS sequence"/>
</dbReference>
<dbReference type="SMART" id="SM00355">
    <property type="entry name" value="ZnF_C2H2"/>
    <property type="match status" value="3"/>
</dbReference>
<accession>A0A9P5PUX4</accession>
<evidence type="ECO:0000313" key="8">
    <source>
        <dbReference type="EMBL" id="KAF9069607.1"/>
    </source>
</evidence>
<dbReference type="InterPro" id="IPR036236">
    <property type="entry name" value="Znf_C2H2_sf"/>
</dbReference>
<dbReference type="PANTHER" id="PTHR24379:SF121">
    <property type="entry name" value="C2H2-TYPE DOMAIN-CONTAINING PROTEIN"/>
    <property type="match status" value="1"/>
</dbReference>
<evidence type="ECO:0000256" key="3">
    <source>
        <dbReference type="ARBA" id="ARBA00022771"/>
    </source>
</evidence>
<sequence>MPRADTFNPDLSTRQCQECGTIVGHHYDLRRHMLIHGIGKNPLKHKCLWENCDFETLQKSNLNTHHRMHLKDKSKVCPECSFKTTDPASLIRHRKRIHGYVPKPRRARTFKIEASNSVVSTASAATSSSSRLSSQNLESILDFDSSAPGPNVEPSLDSSTNKSDEAGPSNVSEFDRWLPSPQPLLHVLASTPPLSEEDAASPVDSPFNYPIQFEGSSTSPPFSCTGNVEVQDFHTISRLWENNIIGYPSPYDNAQGFHTASKLWENNIIGAYDVGSSVESLRGVNLWKRCWP</sequence>
<feature type="domain" description="C2H2-type" evidence="7">
    <location>
        <begin position="45"/>
        <end position="74"/>
    </location>
</feature>
<dbReference type="Pfam" id="PF00096">
    <property type="entry name" value="zf-C2H2"/>
    <property type="match status" value="2"/>
</dbReference>
<keyword evidence="4" id="KW-0862">Zinc</keyword>
<dbReference type="PROSITE" id="PS00028">
    <property type="entry name" value="ZINC_FINGER_C2H2_1"/>
    <property type="match status" value="1"/>
</dbReference>
<dbReference type="SUPFAM" id="SSF57667">
    <property type="entry name" value="beta-beta-alpha zinc fingers"/>
    <property type="match status" value="1"/>
</dbReference>
<dbReference type="Gene3D" id="3.30.160.60">
    <property type="entry name" value="Classic Zinc Finger"/>
    <property type="match status" value="1"/>
</dbReference>
<dbReference type="AlphaFoldDB" id="A0A9P5PUX4"/>
<keyword evidence="2" id="KW-0677">Repeat</keyword>
<dbReference type="EMBL" id="JADNRY010000048">
    <property type="protein sequence ID" value="KAF9069607.1"/>
    <property type="molecule type" value="Genomic_DNA"/>
</dbReference>
<evidence type="ECO:0000256" key="2">
    <source>
        <dbReference type="ARBA" id="ARBA00022737"/>
    </source>
</evidence>
<dbReference type="OrthoDB" id="654211at2759"/>
<organism evidence="8 9">
    <name type="scientific">Rhodocollybia butyracea</name>
    <dbReference type="NCBI Taxonomy" id="206335"/>
    <lineage>
        <taxon>Eukaryota</taxon>
        <taxon>Fungi</taxon>
        <taxon>Dikarya</taxon>
        <taxon>Basidiomycota</taxon>
        <taxon>Agaricomycotina</taxon>
        <taxon>Agaricomycetes</taxon>
        <taxon>Agaricomycetidae</taxon>
        <taxon>Agaricales</taxon>
        <taxon>Marasmiineae</taxon>
        <taxon>Omphalotaceae</taxon>
        <taxon>Rhodocollybia</taxon>
    </lineage>
</organism>
<gene>
    <name evidence="8" type="ORF">BDP27DRAFT_1402464</name>
</gene>
<dbReference type="PROSITE" id="PS50157">
    <property type="entry name" value="ZINC_FINGER_C2H2_2"/>
    <property type="match status" value="1"/>
</dbReference>
<evidence type="ECO:0000256" key="1">
    <source>
        <dbReference type="ARBA" id="ARBA00022723"/>
    </source>
</evidence>